<proteinExistence type="predicted"/>
<reference evidence="1 2" key="1">
    <citation type="submission" date="2023-07" db="EMBL/GenBank/DDBJ databases">
        <title>Sorghum-associated microbial communities from plants grown in Nebraska, USA.</title>
        <authorList>
            <person name="Schachtman D."/>
        </authorList>
    </citation>
    <scope>NUCLEOTIDE SEQUENCE [LARGE SCALE GENOMIC DNA]</scope>
    <source>
        <strain evidence="1 2">DS994</strain>
    </source>
</reference>
<name>A0ABT9UFR2_9MICC</name>
<dbReference type="Proteomes" id="UP001226389">
    <property type="component" value="Unassembled WGS sequence"/>
</dbReference>
<keyword evidence="2" id="KW-1185">Reference proteome</keyword>
<protein>
    <submittedName>
        <fullName evidence="1">Uncharacterized protein</fullName>
    </submittedName>
</protein>
<organism evidence="1 2">
    <name type="scientific">Pseudarthrobacter defluvii</name>
    <dbReference type="NCBI Taxonomy" id="410837"/>
    <lineage>
        <taxon>Bacteria</taxon>
        <taxon>Bacillati</taxon>
        <taxon>Actinomycetota</taxon>
        <taxon>Actinomycetes</taxon>
        <taxon>Micrococcales</taxon>
        <taxon>Micrococcaceae</taxon>
        <taxon>Pseudarthrobacter</taxon>
    </lineage>
</organism>
<dbReference type="EMBL" id="JAUSSY010000005">
    <property type="protein sequence ID" value="MDQ0118475.1"/>
    <property type="molecule type" value="Genomic_DNA"/>
</dbReference>
<evidence type="ECO:0000313" key="2">
    <source>
        <dbReference type="Proteomes" id="UP001226389"/>
    </source>
</evidence>
<accession>A0ABT9UFR2</accession>
<sequence length="81" mass="8774">MFFRDGKDLEVGDTVVCNDGVVRTIVEKRPDGVSWIVGSVSPADINNPPKYLFRGPGVQKIDNASIDGLMLVIYSYGARGS</sequence>
<comment type="caution">
    <text evidence="1">The sequence shown here is derived from an EMBL/GenBank/DDBJ whole genome shotgun (WGS) entry which is preliminary data.</text>
</comment>
<gene>
    <name evidence="1" type="ORF">J2T22_001653</name>
</gene>
<evidence type="ECO:0000313" key="1">
    <source>
        <dbReference type="EMBL" id="MDQ0118475.1"/>
    </source>
</evidence>